<dbReference type="RefSeq" id="XP_056543971.1">
    <property type="nucleotide sequence ID" value="XM_056688416.1"/>
</dbReference>
<dbReference type="EMBL" id="JAPQKN010000003">
    <property type="protein sequence ID" value="KAJ5167510.1"/>
    <property type="molecule type" value="Genomic_DNA"/>
</dbReference>
<evidence type="ECO:0000259" key="2">
    <source>
        <dbReference type="Pfam" id="PF10056"/>
    </source>
</evidence>
<dbReference type="PANTHER" id="PTHR38113">
    <property type="match status" value="1"/>
</dbReference>
<feature type="region of interest" description="Disordered" evidence="1">
    <location>
        <begin position="1"/>
        <end position="57"/>
    </location>
</feature>
<dbReference type="GeneID" id="81427592"/>
<protein>
    <recommendedName>
        <fullName evidence="2">DUF2293 domain-containing protein</fullName>
    </recommendedName>
</protein>
<feature type="domain" description="DUF2293" evidence="2">
    <location>
        <begin position="130"/>
        <end position="213"/>
    </location>
</feature>
<dbReference type="Pfam" id="PF10056">
    <property type="entry name" value="DUF2293"/>
    <property type="match status" value="1"/>
</dbReference>
<reference evidence="3" key="2">
    <citation type="journal article" date="2023" name="IMA Fungus">
        <title>Comparative genomic study of the Penicillium genus elucidates a diverse pangenome and 15 lateral gene transfer events.</title>
        <authorList>
            <person name="Petersen C."/>
            <person name="Sorensen T."/>
            <person name="Nielsen M.R."/>
            <person name="Sondergaard T.E."/>
            <person name="Sorensen J.L."/>
            <person name="Fitzpatrick D.A."/>
            <person name="Frisvad J.C."/>
            <person name="Nielsen K.L."/>
        </authorList>
    </citation>
    <scope>NUCLEOTIDE SEQUENCE</scope>
    <source>
        <strain evidence="3">IBT 26290</strain>
    </source>
</reference>
<sequence length="228" mass="25637">MAPSALRKVHRRRKVVRRRQGGVRKPTARTAILASKQGESPQAARKAKQPSKPRVPEADDLLEDCRVKTKESNQTVYMVFNKTGKRSLGIRVPSDIHREVLTMSKATASSRATAVKSRDSKFLAQGRELLQEQFPLMPKDTLDIILEHAFLKGSGRVGRTSTMSDKHKAQLAVEAHVRHKYTPYESMLESGLDRSLARKKVWDTVQAIRKAWEGDGAKKDECLTLRLA</sequence>
<evidence type="ECO:0000256" key="1">
    <source>
        <dbReference type="SAM" id="MobiDB-lite"/>
    </source>
</evidence>
<feature type="compositionally biased region" description="Basic residues" evidence="1">
    <location>
        <begin position="7"/>
        <end position="22"/>
    </location>
</feature>
<name>A0A9W9I6I6_9EURO</name>
<dbReference type="PANTHER" id="PTHR38113:SF2">
    <property type="entry name" value="DUF2293 DOMAIN-CONTAINING PROTEIN"/>
    <property type="match status" value="1"/>
</dbReference>
<reference evidence="3" key="1">
    <citation type="submission" date="2022-11" db="EMBL/GenBank/DDBJ databases">
        <authorList>
            <person name="Petersen C."/>
        </authorList>
    </citation>
    <scope>NUCLEOTIDE SEQUENCE</scope>
    <source>
        <strain evidence="3">IBT 26290</strain>
    </source>
</reference>
<dbReference type="Proteomes" id="UP001149163">
    <property type="component" value="Unassembled WGS sequence"/>
</dbReference>
<organism evidence="3 4">
    <name type="scientific">Penicillium canariense</name>
    <dbReference type="NCBI Taxonomy" id="189055"/>
    <lineage>
        <taxon>Eukaryota</taxon>
        <taxon>Fungi</taxon>
        <taxon>Dikarya</taxon>
        <taxon>Ascomycota</taxon>
        <taxon>Pezizomycotina</taxon>
        <taxon>Eurotiomycetes</taxon>
        <taxon>Eurotiomycetidae</taxon>
        <taxon>Eurotiales</taxon>
        <taxon>Aspergillaceae</taxon>
        <taxon>Penicillium</taxon>
    </lineage>
</organism>
<dbReference type="InterPro" id="IPR018744">
    <property type="entry name" value="DUF2293"/>
</dbReference>
<proteinExistence type="predicted"/>
<dbReference type="AlphaFoldDB" id="A0A9W9I6I6"/>
<gene>
    <name evidence="3" type="ORF">N7482_006291</name>
</gene>
<dbReference type="OrthoDB" id="5381833at2759"/>
<keyword evidence="4" id="KW-1185">Reference proteome</keyword>
<comment type="caution">
    <text evidence="3">The sequence shown here is derived from an EMBL/GenBank/DDBJ whole genome shotgun (WGS) entry which is preliminary data.</text>
</comment>
<evidence type="ECO:0000313" key="4">
    <source>
        <dbReference type="Proteomes" id="UP001149163"/>
    </source>
</evidence>
<evidence type="ECO:0000313" key="3">
    <source>
        <dbReference type="EMBL" id="KAJ5167510.1"/>
    </source>
</evidence>
<accession>A0A9W9I6I6</accession>